<reference evidence="1 2" key="1">
    <citation type="submission" date="2023-10" db="EMBL/GenBank/DDBJ databases">
        <title>Sorlinia euscelidii gen. nov., sp. nov., an acetic acid bacteria isolated from the gut of Euscelidius variegatus emitter.</title>
        <authorList>
            <person name="Michoud G."/>
            <person name="Marasco R."/>
            <person name="Seferji K."/>
            <person name="Gonella E."/>
            <person name="Garuglieri E."/>
            <person name="Alma A."/>
            <person name="Mapelli F."/>
            <person name="Borin S."/>
            <person name="Daffonchio D."/>
            <person name="Crotti E."/>
        </authorList>
    </citation>
    <scope>NUCLEOTIDE SEQUENCE [LARGE SCALE GENOMIC DNA]</scope>
    <source>
        <strain evidence="1 2">EV16P</strain>
    </source>
</reference>
<name>A0ABU7U3I0_9PROT</name>
<gene>
    <name evidence="1" type="ORF">DOFOFD_05230</name>
</gene>
<protein>
    <submittedName>
        <fullName evidence="1">Metal-binding protein</fullName>
    </submittedName>
</protein>
<dbReference type="InterPro" id="IPR012863">
    <property type="entry name" value="DUF1636"/>
</dbReference>
<comment type="caution">
    <text evidence="1">The sequence shown here is derived from an EMBL/GenBank/DDBJ whole genome shotgun (WGS) entry which is preliminary data.</text>
</comment>
<evidence type="ECO:0000313" key="1">
    <source>
        <dbReference type="EMBL" id="MEE8658409.1"/>
    </source>
</evidence>
<sequence>MMNENAATRPHLSICLTCAAPDEKISGRKLYDAVTAASDGRVDVIGVHCLASCRNTCSATISMPGKWGWLMGHLHAGLAQDLLTYIAAYRRSARGVVMPSKRPASLEKVMIGRFPTFMQRDLT</sequence>
<proteinExistence type="predicted"/>
<accession>A0ABU7U3I0</accession>
<dbReference type="Pfam" id="PF07845">
    <property type="entry name" value="DUF1636"/>
    <property type="match status" value="1"/>
</dbReference>
<dbReference type="Proteomes" id="UP001312908">
    <property type="component" value="Unassembled WGS sequence"/>
</dbReference>
<dbReference type="RefSeq" id="WP_418115327.1">
    <property type="nucleotide sequence ID" value="NZ_JAWJZZ010000001.1"/>
</dbReference>
<dbReference type="EMBL" id="JAWJZY010000002">
    <property type="protein sequence ID" value="MEE8658409.1"/>
    <property type="molecule type" value="Genomic_DNA"/>
</dbReference>
<evidence type="ECO:0000313" key="2">
    <source>
        <dbReference type="Proteomes" id="UP001312908"/>
    </source>
</evidence>
<organism evidence="1 2">
    <name type="scientific">Sorlinia euscelidii</name>
    <dbReference type="NCBI Taxonomy" id="3081148"/>
    <lineage>
        <taxon>Bacteria</taxon>
        <taxon>Pseudomonadati</taxon>
        <taxon>Pseudomonadota</taxon>
        <taxon>Alphaproteobacteria</taxon>
        <taxon>Acetobacterales</taxon>
        <taxon>Acetobacteraceae</taxon>
        <taxon>Sorlinia</taxon>
    </lineage>
</organism>
<keyword evidence="2" id="KW-1185">Reference proteome</keyword>